<feature type="domain" description="DUF7918" evidence="1">
    <location>
        <begin position="9"/>
        <end position="195"/>
    </location>
</feature>
<accession>A0AAN7YZW8</accession>
<dbReference type="Pfam" id="PF25534">
    <property type="entry name" value="DUF7918"/>
    <property type="match status" value="2"/>
</dbReference>
<keyword evidence="3" id="KW-1185">Reference proteome</keyword>
<dbReference type="AlphaFoldDB" id="A0AAN7YZW8"/>
<evidence type="ECO:0000313" key="2">
    <source>
        <dbReference type="EMBL" id="KAK5631835.1"/>
    </source>
</evidence>
<evidence type="ECO:0000259" key="1">
    <source>
        <dbReference type="Pfam" id="PF25534"/>
    </source>
</evidence>
<dbReference type="InterPro" id="IPR057678">
    <property type="entry name" value="DUF7918"/>
</dbReference>
<feature type="domain" description="DUF7918" evidence="1">
    <location>
        <begin position="209"/>
        <end position="256"/>
    </location>
</feature>
<name>A0AAN7YZW8_9PEZI</name>
<gene>
    <name evidence="2" type="ORF">RRF57_007549</name>
</gene>
<dbReference type="EMBL" id="JAWHQM010000021">
    <property type="protein sequence ID" value="KAK5631835.1"/>
    <property type="molecule type" value="Genomic_DNA"/>
</dbReference>
<protein>
    <recommendedName>
        <fullName evidence="1">DUF7918 domain-containing protein</fullName>
    </recommendedName>
</protein>
<proteinExistence type="predicted"/>
<sequence>MAIIGEVPGIKVTVQVNGEDATEHIDPHASKSDVDDDPECPVISRYIESIDDAEFSITLAVDDDTYGWRDVYHDSVVAIVNVDGQVIVRPIIKPRRGVWVVAGVDIYSEESNQWYRKPLKFSAITIVEDQSAKEFKKGMKAAQSAGLIQIAFERHVSGKKLTPLQKSFNSIDTLEVAEKALKNNFISHSISYVVPSIWIFTLINTGPRSFGERKVIQKPNMWACKRVSTDQGPIAIFRFMYKSRELLEEELIIPRSSDSSSEFTPEPTGSGISLSVGDLPMAEVLRLAQERLDQMKGAEEEKPKYRPIKREADEVIDVDEEARGARALKRCAVTVDLTDD</sequence>
<dbReference type="PANTHER" id="PTHR36223:SF1">
    <property type="entry name" value="TRANSCRIPTION ELONGATION FACTOR EAF N-TERMINAL DOMAIN-CONTAINING PROTEIN"/>
    <property type="match status" value="1"/>
</dbReference>
<reference evidence="2 3" key="1">
    <citation type="submission" date="2023-10" db="EMBL/GenBank/DDBJ databases">
        <title>Draft genome sequence of Xylaria bambusicola isolate GMP-LS, the root and basal stem rot pathogen of sugarcane in Indonesia.</title>
        <authorList>
            <person name="Selvaraj P."/>
            <person name="Muralishankar V."/>
            <person name="Muruganantham S."/>
            <person name="Sp S."/>
            <person name="Haryani S."/>
            <person name="Lau K.J.X."/>
            <person name="Naqvi N.I."/>
        </authorList>
    </citation>
    <scope>NUCLEOTIDE SEQUENCE [LARGE SCALE GENOMIC DNA]</scope>
    <source>
        <strain evidence="2">GMP-LS</strain>
    </source>
</reference>
<organism evidence="2 3">
    <name type="scientific">Xylaria bambusicola</name>
    <dbReference type="NCBI Taxonomy" id="326684"/>
    <lineage>
        <taxon>Eukaryota</taxon>
        <taxon>Fungi</taxon>
        <taxon>Dikarya</taxon>
        <taxon>Ascomycota</taxon>
        <taxon>Pezizomycotina</taxon>
        <taxon>Sordariomycetes</taxon>
        <taxon>Xylariomycetidae</taxon>
        <taxon>Xylariales</taxon>
        <taxon>Xylariaceae</taxon>
        <taxon>Xylaria</taxon>
    </lineage>
</organism>
<dbReference type="Proteomes" id="UP001305414">
    <property type="component" value="Unassembled WGS sequence"/>
</dbReference>
<dbReference type="PANTHER" id="PTHR36223">
    <property type="entry name" value="BETA-LACTAMASE-TYPE TRANSPEPTIDASE FOLD DOMAIN CONTAINING PROTEIN"/>
    <property type="match status" value="1"/>
</dbReference>
<comment type="caution">
    <text evidence="2">The sequence shown here is derived from an EMBL/GenBank/DDBJ whole genome shotgun (WGS) entry which is preliminary data.</text>
</comment>
<evidence type="ECO:0000313" key="3">
    <source>
        <dbReference type="Proteomes" id="UP001305414"/>
    </source>
</evidence>